<keyword evidence="4" id="KW-0217">Developmental protein</keyword>
<dbReference type="GO" id="GO:0009986">
    <property type="term" value="C:cell surface"/>
    <property type="evidence" value="ECO:0007669"/>
    <property type="project" value="TreeGrafter"/>
</dbReference>
<feature type="domain" description="EGF-like" evidence="13">
    <location>
        <begin position="205"/>
        <end position="237"/>
    </location>
</feature>
<gene>
    <name evidence="15" type="ORF">J437_LFUL000815</name>
</gene>
<keyword evidence="7 12" id="KW-0732">Signal</keyword>
<feature type="disulfide bond" evidence="10">
    <location>
        <begin position="291"/>
        <end position="300"/>
    </location>
</feature>
<dbReference type="SUPFAM" id="SSF57196">
    <property type="entry name" value="EGF/Laminin"/>
    <property type="match status" value="2"/>
</dbReference>
<keyword evidence="10" id="KW-0245">EGF-like domain</keyword>
<evidence type="ECO:0000256" key="11">
    <source>
        <dbReference type="SAM" id="MobiDB-lite"/>
    </source>
</evidence>
<evidence type="ECO:0000259" key="14">
    <source>
        <dbReference type="PROSITE" id="PS50814"/>
    </source>
</evidence>
<evidence type="ECO:0000256" key="3">
    <source>
        <dbReference type="ARBA" id="ARBA00013854"/>
    </source>
</evidence>
<evidence type="ECO:0000256" key="2">
    <source>
        <dbReference type="ARBA" id="ARBA00004613"/>
    </source>
</evidence>
<dbReference type="PRINTS" id="PR01901">
    <property type="entry name" value="WIFPROTEIN"/>
</dbReference>
<evidence type="ECO:0000313" key="16">
    <source>
        <dbReference type="Proteomes" id="UP000792457"/>
    </source>
</evidence>
<evidence type="ECO:0000256" key="1">
    <source>
        <dbReference type="ARBA" id="ARBA00003309"/>
    </source>
</evidence>
<evidence type="ECO:0000256" key="8">
    <source>
        <dbReference type="ARBA" id="ARBA00023157"/>
    </source>
</evidence>
<dbReference type="InterPro" id="IPR038677">
    <property type="entry name" value="WIF_sf"/>
</dbReference>
<dbReference type="PANTHER" id="PTHR14949">
    <property type="entry name" value="EGF-LIKE-DOMAIN, MULTIPLE 7, 8"/>
    <property type="match status" value="1"/>
</dbReference>
<keyword evidence="8 10" id="KW-1015">Disulfide bond</keyword>
<sequence>MSLFRHTDLDQVLSKQSQILPRSPVVDNMWRLWVLALLLLVEVTRTSSRGDVNSGVTGDDLSLWIDTQQVKMFSGISMKIYAIVDGRVSPYILDPNFERHLPIIPSEVSYVNFTWKSGGKKYYYNFDRLQSFDESILEAPVISIDTMGRVPRRPKVFSVFLPCSGNSSGIAPFGIGLLIKSRKGKPLPGTPLRLRLRKECAQRGPDPECDRKCANGGWCNQERICQCPEGYMGQHCRTALCYPQCMNGGSCTSPGICSCLPGFQGRHCEGGICAEKCLNGGKCIQKDTCDCPKGYYGLRCEFSKCIIPCLNGGRCRGANKCRCPSAFGGDHCEIMRTTRVNGGSGIPSRRQHSHSLSSAAEASNSEVGGDGRGKGRCPRHCGAHGTCQPERGICICEPGWFGKMCRRRGAFHNFPNFFPP</sequence>
<proteinExistence type="predicted"/>
<feature type="disulfide bond" evidence="10">
    <location>
        <begin position="209"/>
        <end position="219"/>
    </location>
</feature>
<dbReference type="InterPro" id="IPR013309">
    <property type="entry name" value="Wnt-inh"/>
</dbReference>
<accession>A0A8K0KST4</accession>
<evidence type="ECO:0000256" key="4">
    <source>
        <dbReference type="ARBA" id="ARBA00022473"/>
    </source>
</evidence>
<dbReference type="Gene3D" id="2.10.25.10">
    <property type="entry name" value="Laminin"/>
    <property type="match status" value="5"/>
</dbReference>
<name>A0A8K0KST4_LADFU</name>
<dbReference type="SMART" id="SM00469">
    <property type="entry name" value="WIF"/>
    <property type="match status" value="1"/>
</dbReference>
<evidence type="ECO:0000256" key="6">
    <source>
        <dbReference type="ARBA" id="ARBA00022687"/>
    </source>
</evidence>
<feature type="disulfide bond" evidence="10">
    <location>
        <begin position="305"/>
        <end position="315"/>
    </location>
</feature>
<feature type="disulfide bond" evidence="10">
    <location>
        <begin position="273"/>
        <end position="283"/>
    </location>
</feature>
<dbReference type="CDD" id="cd00054">
    <property type="entry name" value="EGF_CA"/>
    <property type="match status" value="1"/>
</dbReference>
<feature type="disulfide bond" evidence="10">
    <location>
        <begin position="377"/>
        <end position="387"/>
    </location>
</feature>
<feature type="disulfide bond" evidence="10">
    <location>
        <begin position="396"/>
        <end position="405"/>
    </location>
</feature>
<dbReference type="PANTHER" id="PTHR14949:SF32">
    <property type="entry name" value="WNT INHIBITORY FACTOR 1"/>
    <property type="match status" value="1"/>
</dbReference>
<feature type="domain" description="EGF-like" evidence="13">
    <location>
        <begin position="269"/>
        <end position="301"/>
    </location>
</feature>
<feature type="chain" id="PRO_5035477883" description="Wnt inhibitory factor 1" evidence="12">
    <location>
        <begin position="49"/>
        <end position="420"/>
    </location>
</feature>
<evidence type="ECO:0000256" key="9">
    <source>
        <dbReference type="ARBA" id="ARBA00023180"/>
    </source>
</evidence>
<keyword evidence="6" id="KW-0879">Wnt signaling pathway</keyword>
<evidence type="ECO:0000256" key="10">
    <source>
        <dbReference type="PROSITE-ProRule" id="PRU00076"/>
    </source>
</evidence>
<dbReference type="GO" id="GO:0038092">
    <property type="term" value="P:nodal signaling pathway"/>
    <property type="evidence" value="ECO:0007669"/>
    <property type="project" value="TreeGrafter"/>
</dbReference>
<dbReference type="FunFam" id="2.10.25.10:FF:000482">
    <property type="entry name" value="Shifted, isoform B"/>
    <property type="match status" value="1"/>
</dbReference>
<dbReference type="GO" id="GO:0016055">
    <property type="term" value="P:Wnt signaling pathway"/>
    <property type="evidence" value="ECO:0007669"/>
    <property type="project" value="UniProtKB-KW"/>
</dbReference>
<dbReference type="AlphaFoldDB" id="A0A8K0KST4"/>
<dbReference type="PROSITE" id="PS50026">
    <property type="entry name" value="EGF_3"/>
    <property type="match status" value="4"/>
</dbReference>
<feature type="region of interest" description="Disordered" evidence="11">
    <location>
        <begin position="343"/>
        <end position="372"/>
    </location>
</feature>
<evidence type="ECO:0000313" key="15">
    <source>
        <dbReference type="EMBL" id="KAG8240340.1"/>
    </source>
</evidence>
<feature type="disulfide bond" evidence="10">
    <location>
        <begin position="227"/>
        <end position="236"/>
    </location>
</feature>
<feature type="domain" description="EGF-like" evidence="13">
    <location>
        <begin position="302"/>
        <end position="333"/>
    </location>
</feature>
<dbReference type="GO" id="GO:0007368">
    <property type="term" value="P:determination of left/right symmetry"/>
    <property type="evidence" value="ECO:0007669"/>
    <property type="project" value="TreeGrafter"/>
</dbReference>
<feature type="compositionally biased region" description="Low complexity" evidence="11">
    <location>
        <begin position="354"/>
        <end position="366"/>
    </location>
</feature>
<dbReference type="PROSITE" id="PS01186">
    <property type="entry name" value="EGF_2"/>
    <property type="match status" value="3"/>
</dbReference>
<dbReference type="GO" id="GO:0070697">
    <property type="term" value="F:activin receptor binding"/>
    <property type="evidence" value="ECO:0007669"/>
    <property type="project" value="TreeGrafter"/>
</dbReference>
<dbReference type="GO" id="GO:0005576">
    <property type="term" value="C:extracellular region"/>
    <property type="evidence" value="ECO:0007669"/>
    <property type="project" value="UniProtKB-SubCell"/>
</dbReference>
<evidence type="ECO:0000259" key="13">
    <source>
        <dbReference type="PROSITE" id="PS50026"/>
    </source>
</evidence>
<dbReference type="InterPro" id="IPR003306">
    <property type="entry name" value="WIF"/>
</dbReference>
<comment type="caution">
    <text evidence="15">The sequence shown here is derived from an EMBL/GenBank/DDBJ whole genome shotgun (WGS) entry which is preliminary data.</text>
</comment>
<keyword evidence="5" id="KW-0964">Secreted</keyword>
<comment type="caution">
    <text evidence="10">Lacks conserved residue(s) required for the propagation of feature annotation.</text>
</comment>
<reference evidence="15" key="1">
    <citation type="submission" date="2013-04" db="EMBL/GenBank/DDBJ databases">
        <authorList>
            <person name="Qu J."/>
            <person name="Murali S.C."/>
            <person name="Bandaranaike D."/>
            <person name="Bellair M."/>
            <person name="Blankenburg K."/>
            <person name="Chao H."/>
            <person name="Dinh H."/>
            <person name="Doddapaneni H."/>
            <person name="Downs B."/>
            <person name="Dugan-Rocha S."/>
            <person name="Elkadiri S."/>
            <person name="Gnanaolivu R.D."/>
            <person name="Hernandez B."/>
            <person name="Javaid M."/>
            <person name="Jayaseelan J.C."/>
            <person name="Lee S."/>
            <person name="Li M."/>
            <person name="Ming W."/>
            <person name="Munidasa M."/>
            <person name="Muniz J."/>
            <person name="Nguyen L."/>
            <person name="Ongeri F."/>
            <person name="Osuji N."/>
            <person name="Pu L.-L."/>
            <person name="Puazo M."/>
            <person name="Qu C."/>
            <person name="Quiroz J."/>
            <person name="Raj R."/>
            <person name="Weissenberger G."/>
            <person name="Xin Y."/>
            <person name="Zou X."/>
            <person name="Han Y."/>
            <person name="Richards S."/>
            <person name="Worley K."/>
            <person name="Muzny D."/>
            <person name="Gibbs R."/>
        </authorList>
    </citation>
    <scope>NUCLEOTIDE SEQUENCE</scope>
    <source>
        <strain evidence="15">Sampled in the wild</strain>
    </source>
</reference>
<dbReference type="Pfam" id="PF02019">
    <property type="entry name" value="WIF"/>
    <property type="match status" value="1"/>
</dbReference>
<dbReference type="GO" id="GO:0007507">
    <property type="term" value="P:heart development"/>
    <property type="evidence" value="ECO:0007669"/>
    <property type="project" value="TreeGrafter"/>
</dbReference>
<dbReference type="SMART" id="SM00181">
    <property type="entry name" value="EGF"/>
    <property type="match status" value="5"/>
</dbReference>
<keyword evidence="16" id="KW-1185">Reference proteome</keyword>
<feature type="domain" description="WIF" evidence="14">
    <location>
        <begin position="63"/>
        <end position="200"/>
    </location>
</feature>
<reference evidence="15" key="2">
    <citation type="submission" date="2017-10" db="EMBL/GenBank/DDBJ databases">
        <title>Ladona fulva Genome sequencing and assembly.</title>
        <authorList>
            <person name="Murali S."/>
            <person name="Richards S."/>
            <person name="Bandaranaike D."/>
            <person name="Bellair M."/>
            <person name="Blankenburg K."/>
            <person name="Chao H."/>
            <person name="Dinh H."/>
            <person name="Doddapaneni H."/>
            <person name="Dugan-Rocha S."/>
            <person name="Elkadiri S."/>
            <person name="Gnanaolivu R."/>
            <person name="Hernandez B."/>
            <person name="Skinner E."/>
            <person name="Javaid M."/>
            <person name="Lee S."/>
            <person name="Li M."/>
            <person name="Ming W."/>
            <person name="Munidasa M."/>
            <person name="Muniz J."/>
            <person name="Nguyen L."/>
            <person name="Hughes D."/>
            <person name="Osuji N."/>
            <person name="Pu L.-L."/>
            <person name="Puazo M."/>
            <person name="Qu C."/>
            <person name="Quiroz J."/>
            <person name="Raj R."/>
            <person name="Weissenberger G."/>
            <person name="Xin Y."/>
            <person name="Zou X."/>
            <person name="Han Y."/>
            <person name="Worley K."/>
            <person name="Muzny D."/>
            <person name="Gibbs R."/>
        </authorList>
    </citation>
    <scope>NUCLEOTIDE SEQUENCE</scope>
    <source>
        <strain evidence="15">Sampled in the wild</strain>
    </source>
</reference>
<dbReference type="Pfam" id="PF25024">
    <property type="entry name" value="EGF_TEN"/>
    <property type="match status" value="1"/>
</dbReference>
<dbReference type="Proteomes" id="UP000792457">
    <property type="component" value="Unassembled WGS sequence"/>
</dbReference>
<protein>
    <recommendedName>
        <fullName evidence="3">Wnt inhibitory factor 1</fullName>
    </recommendedName>
</protein>
<comment type="subcellular location">
    <subcellularLocation>
        <location evidence="2">Secreted</location>
    </subcellularLocation>
</comment>
<dbReference type="Gene3D" id="2.60.40.2170">
    <property type="entry name" value="Wnt, WIF domain"/>
    <property type="match status" value="1"/>
</dbReference>
<dbReference type="EMBL" id="KZ312450">
    <property type="protein sequence ID" value="KAG8240340.1"/>
    <property type="molecule type" value="Genomic_DNA"/>
</dbReference>
<dbReference type="GO" id="GO:0009952">
    <property type="term" value="P:anterior/posterior pattern specification"/>
    <property type="evidence" value="ECO:0007669"/>
    <property type="project" value="TreeGrafter"/>
</dbReference>
<dbReference type="PROSITE" id="PS50814">
    <property type="entry name" value="WIF"/>
    <property type="match status" value="1"/>
</dbReference>
<dbReference type="PROSITE" id="PS00022">
    <property type="entry name" value="EGF_1"/>
    <property type="match status" value="4"/>
</dbReference>
<feature type="domain" description="EGF-like" evidence="13">
    <location>
        <begin position="373"/>
        <end position="406"/>
    </location>
</feature>
<dbReference type="GO" id="GO:0038100">
    <property type="term" value="F:nodal binding"/>
    <property type="evidence" value="ECO:0007669"/>
    <property type="project" value="TreeGrafter"/>
</dbReference>
<evidence type="ECO:0000256" key="7">
    <source>
        <dbReference type="ARBA" id="ARBA00022729"/>
    </source>
</evidence>
<dbReference type="InterPro" id="IPR050969">
    <property type="entry name" value="Dev_Signal_Modulators"/>
</dbReference>
<evidence type="ECO:0000256" key="5">
    <source>
        <dbReference type="ARBA" id="ARBA00022525"/>
    </source>
</evidence>
<evidence type="ECO:0000256" key="12">
    <source>
        <dbReference type="SAM" id="SignalP"/>
    </source>
</evidence>
<comment type="function">
    <text evidence="1">Binds to WNT proteins and inhibits their activities. May be involved in mesoderm segmentation.</text>
</comment>
<dbReference type="OrthoDB" id="10266706at2759"/>
<keyword evidence="9" id="KW-0325">Glycoprotein</keyword>
<dbReference type="InterPro" id="IPR000742">
    <property type="entry name" value="EGF"/>
</dbReference>
<organism evidence="15 16">
    <name type="scientific">Ladona fulva</name>
    <name type="common">Scarce chaser dragonfly</name>
    <name type="synonym">Libellula fulva</name>
    <dbReference type="NCBI Taxonomy" id="123851"/>
    <lineage>
        <taxon>Eukaryota</taxon>
        <taxon>Metazoa</taxon>
        <taxon>Ecdysozoa</taxon>
        <taxon>Arthropoda</taxon>
        <taxon>Hexapoda</taxon>
        <taxon>Insecta</taxon>
        <taxon>Pterygota</taxon>
        <taxon>Palaeoptera</taxon>
        <taxon>Odonata</taxon>
        <taxon>Epiprocta</taxon>
        <taxon>Anisoptera</taxon>
        <taxon>Libelluloidea</taxon>
        <taxon>Libellulidae</taxon>
        <taxon>Ladona</taxon>
    </lineage>
</organism>
<feature type="disulfide bond" evidence="10">
    <location>
        <begin position="323"/>
        <end position="332"/>
    </location>
</feature>
<feature type="signal peptide" evidence="12">
    <location>
        <begin position="1"/>
        <end position="48"/>
    </location>
</feature>